<dbReference type="Pfam" id="PF04468">
    <property type="entry name" value="PSP1"/>
    <property type="match status" value="1"/>
</dbReference>
<dbReference type="AlphaFoldDB" id="A0A4R8C4I8"/>
<organism evidence="3 4">
    <name type="scientific">Kribbella pratensis</name>
    <dbReference type="NCBI Taxonomy" id="2512112"/>
    <lineage>
        <taxon>Bacteria</taxon>
        <taxon>Bacillati</taxon>
        <taxon>Actinomycetota</taxon>
        <taxon>Actinomycetes</taxon>
        <taxon>Propionibacteriales</taxon>
        <taxon>Kribbellaceae</taxon>
        <taxon>Kribbella</taxon>
    </lineage>
</organism>
<gene>
    <name evidence="3" type="ORF">EV653_4830</name>
</gene>
<feature type="compositionally biased region" description="Polar residues" evidence="1">
    <location>
        <begin position="267"/>
        <end position="278"/>
    </location>
</feature>
<evidence type="ECO:0000313" key="4">
    <source>
        <dbReference type="Proteomes" id="UP000295146"/>
    </source>
</evidence>
<dbReference type="NCBIfam" id="NF041131">
    <property type="entry name" value="RicT_YaaT_fam"/>
    <property type="match status" value="1"/>
</dbReference>
<dbReference type="InterPro" id="IPR007557">
    <property type="entry name" value="PSP1_C"/>
</dbReference>
<proteinExistence type="predicted"/>
<feature type="compositionally biased region" description="Basic residues" evidence="1">
    <location>
        <begin position="336"/>
        <end position="345"/>
    </location>
</feature>
<evidence type="ECO:0000259" key="2">
    <source>
        <dbReference type="PROSITE" id="PS51411"/>
    </source>
</evidence>
<dbReference type="PANTHER" id="PTHR43830">
    <property type="entry name" value="PROTEIN PSP1"/>
    <property type="match status" value="1"/>
</dbReference>
<reference evidence="3 4" key="1">
    <citation type="submission" date="2019-03" db="EMBL/GenBank/DDBJ databases">
        <title>Genomic Encyclopedia of Type Strains, Phase III (KMG-III): the genomes of soil and plant-associated and newly described type strains.</title>
        <authorList>
            <person name="Whitman W."/>
        </authorList>
    </citation>
    <scope>NUCLEOTIDE SEQUENCE [LARGE SCALE GENOMIC DNA]</scope>
    <source>
        <strain evidence="3 4">VKM Ac-2573</strain>
    </source>
</reference>
<dbReference type="Proteomes" id="UP000295146">
    <property type="component" value="Unassembled WGS sequence"/>
</dbReference>
<evidence type="ECO:0000256" key="1">
    <source>
        <dbReference type="SAM" id="MobiDB-lite"/>
    </source>
</evidence>
<name>A0A4R8C4I8_9ACTN</name>
<dbReference type="GO" id="GO:0005737">
    <property type="term" value="C:cytoplasm"/>
    <property type="evidence" value="ECO:0007669"/>
    <property type="project" value="TreeGrafter"/>
</dbReference>
<keyword evidence="4" id="KW-1185">Reference proteome</keyword>
<feature type="compositionally biased region" description="Basic and acidic residues" evidence="1">
    <location>
        <begin position="323"/>
        <end position="335"/>
    </location>
</feature>
<dbReference type="PANTHER" id="PTHR43830:SF3">
    <property type="entry name" value="PROTEIN PSP1"/>
    <property type="match status" value="1"/>
</dbReference>
<accession>A0A4R8C4I8</accession>
<dbReference type="EMBL" id="SODP01000002">
    <property type="protein sequence ID" value="TDW70769.1"/>
    <property type="molecule type" value="Genomic_DNA"/>
</dbReference>
<feature type="region of interest" description="Disordered" evidence="1">
    <location>
        <begin position="267"/>
        <end position="355"/>
    </location>
</feature>
<sequence length="355" mass="39275">MVMAVSFERYGRLYYLDPGEFRPRVGDKVLVPTDDGPEVAECVWAPQYVTEEIGGLPLCAGIATAKDLDRDEQNRQRRADARVIAKRTIRQHGLPMKVVGIDFVDRRPDVDQLVIVYFSAPHRVDFRELVRDLARALRARIELRQVGARDEARLQGGIGPCGRDLCCATFLKDFEPVSVRMAKDQDLPLNPLKISGACGRLMCCLKYEHPLYQEFNAKAPALGTSVETPAGDGVVVGHNVPSDTVVVRLAASGRRCACSRADVCSPRQQYEASSTTTPDAAPIEPVGTPDALPQPDAAPRKDSAPQKDAASQKEAAPAADVVPEEHQDETREERRVRKPRRRRRLHHDDEGETAQ</sequence>
<protein>
    <submittedName>
        <fullName evidence="3">Cell fate regulator YaaT (PSP1 superfamily)</fullName>
    </submittedName>
</protein>
<dbReference type="RefSeq" id="WP_134106730.1">
    <property type="nucleotide sequence ID" value="NZ_SODP01000002.1"/>
</dbReference>
<dbReference type="OrthoDB" id="9779344at2"/>
<dbReference type="PROSITE" id="PS51411">
    <property type="entry name" value="PSP1_C"/>
    <property type="match status" value="1"/>
</dbReference>
<comment type="caution">
    <text evidence="3">The sequence shown here is derived from an EMBL/GenBank/DDBJ whole genome shotgun (WGS) entry which is preliminary data.</text>
</comment>
<dbReference type="InterPro" id="IPR047767">
    <property type="entry name" value="PSP1-like"/>
</dbReference>
<evidence type="ECO:0000313" key="3">
    <source>
        <dbReference type="EMBL" id="TDW70769.1"/>
    </source>
</evidence>
<feature type="domain" description="PSP1 C-terminal" evidence="2">
    <location>
        <begin position="57"/>
        <end position="146"/>
    </location>
</feature>